<dbReference type="CDD" id="cd04301">
    <property type="entry name" value="NAT_SF"/>
    <property type="match status" value="1"/>
</dbReference>
<dbReference type="Gene3D" id="3.40.630.30">
    <property type="match status" value="1"/>
</dbReference>
<comment type="caution">
    <text evidence="2">The sequence shown here is derived from an EMBL/GenBank/DDBJ whole genome shotgun (WGS) entry which is preliminary data.</text>
</comment>
<reference evidence="3" key="1">
    <citation type="journal article" date="2019" name="Int. J. Syst. Evol. Microbiol.">
        <title>The Global Catalogue of Microorganisms (GCM) 10K type strain sequencing project: providing services to taxonomists for standard genome sequencing and annotation.</title>
        <authorList>
            <consortium name="The Broad Institute Genomics Platform"/>
            <consortium name="The Broad Institute Genome Sequencing Center for Infectious Disease"/>
            <person name="Wu L."/>
            <person name="Ma J."/>
        </authorList>
    </citation>
    <scope>NUCLEOTIDE SEQUENCE [LARGE SCALE GENOMIC DNA]</scope>
    <source>
        <strain evidence="3">CCUG 43114</strain>
    </source>
</reference>
<dbReference type="Proteomes" id="UP001596122">
    <property type="component" value="Unassembled WGS sequence"/>
</dbReference>
<accession>A0ABW0GJV2</accession>
<keyword evidence="2" id="KW-0012">Acyltransferase</keyword>
<keyword evidence="3" id="KW-1185">Reference proteome</keyword>
<sequence length="279" mass="28326">MGTVPTIDTIRRLEAVQVAVVRTLVDGLVATGCTEPVPTAVPLGSGCLVVTGPRRYVNRAVGVTLEELGPVDVEAIVRHYADAGLTPAVEVSSWAPATTVAALGAAGFVPAWCRSVLAVDVRDVVADPPSPGPGGRSVEVVAVGDDTALAACAADVMVDETLRAGGDRTTSDEFMAADFSSPGATQLLATLDGEPVGCGSLWVVEDAGTRTGWLGAAATVPSARGRGVQTALVRHRLRLAAAAGCDLAAATASVGSTSSRVLSRCGFGLVQDQWVVQRA</sequence>
<evidence type="ECO:0000259" key="1">
    <source>
        <dbReference type="PROSITE" id="PS51186"/>
    </source>
</evidence>
<protein>
    <submittedName>
        <fullName evidence="2">GNAT family N-acetyltransferase</fullName>
        <ecNumber evidence="2">2.3.1.-</ecNumber>
    </submittedName>
</protein>
<dbReference type="EC" id="2.3.1.-" evidence="2"/>
<dbReference type="Pfam" id="PF00583">
    <property type="entry name" value="Acetyltransf_1"/>
    <property type="match status" value="1"/>
</dbReference>
<evidence type="ECO:0000313" key="2">
    <source>
        <dbReference type="EMBL" id="MFC5379919.1"/>
    </source>
</evidence>
<dbReference type="InterPro" id="IPR000182">
    <property type="entry name" value="GNAT_dom"/>
</dbReference>
<dbReference type="EMBL" id="JBHSLD010000004">
    <property type="protein sequence ID" value="MFC5379919.1"/>
    <property type="molecule type" value="Genomic_DNA"/>
</dbReference>
<gene>
    <name evidence="2" type="ORF">ACFPJ6_03840</name>
</gene>
<proteinExistence type="predicted"/>
<dbReference type="PROSITE" id="PS51186">
    <property type="entry name" value="GNAT"/>
    <property type="match status" value="1"/>
</dbReference>
<dbReference type="InterPro" id="IPR016181">
    <property type="entry name" value="Acyl_CoA_acyltransferase"/>
</dbReference>
<feature type="domain" description="N-acetyltransferase" evidence="1">
    <location>
        <begin position="141"/>
        <end position="279"/>
    </location>
</feature>
<evidence type="ECO:0000313" key="3">
    <source>
        <dbReference type="Proteomes" id="UP001596122"/>
    </source>
</evidence>
<organism evidence="2 3">
    <name type="scientific">Aquipuribacter nitratireducens</name>
    <dbReference type="NCBI Taxonomy" id="650104"/>
    <lineage>
        <taxon>Bacteria</taxon>
        <taxon>Bacillati</taxon>
        <taxon>Actinomycetota</taxon>
        <taxon>Actinomycetes</taxon>
        <taxon>Micrococcales</taxon>
        <taxon>Intrasporangiaceae</taxon>
        <taxon>Aquipuribacter</taxon>
    </lineage>
</organism>
<dbReference type="RefSeq" id="WP_340269141.1">
    <property type="nucleotide sequence ID" value="NZ_JBBEOG010000003.1"/>
</dbReference>
<dbReference type="SUPFAM" id="SSF55729">
    <property type="entry name" value="Acyl-CoA N-acyltransferases (Nat)"/>
    <property type="match status" value="1"/>
</dbReference>
<keyword evidence="2" id="KW-0808">Transferase</keyword>
<dbReference type="GO" id="GO:0016746">
    <property type="term" value="F:acyltransferase activity"/>
    <property type="evidence" value="ECO:0007669"/>
    <property type="project" value="UniProtKB-KW"/>
</dbReference>
<name>A0ABW0GJV2_9MICO</name>